<protein>
    <recommendedName>
        <fullName evidence="3">Transposase IS116/IS110/IS902 family protein</fullName>
    </recommendedName>
</protein>
<reference evidence="1 2" key="1">
    <citation type="submission" date="2018-06" db="EMBL/GenBank/DDBJ databases">
        <title>Genomic Encyclopedia of Archaeal and Bacterial Type Strains, Phase II (KMG-II): from individual species to whole genera.</title>
        <authorList>
            <person name="Goeker M."/>
        </authorList>
    </citation>
    <scope>NUCLEOTIDE SEQUENCE [LARGE SCALE GENOMIC DNA]</scope>
    <source>
        <strain evidence="1 2">DSM 13087</strain>
    </source>
</reference>
<comment type="caution">
    <text evidence="1">The sequence shown here is derived from an EMBL/GenBank/DDBJ whole genome shotgun (WGS) entry which is preliminary data.</text>
</comment>
<evidence type="ECO:0000313" key="1">
    <source>
        <dbReference type="EMBL" id="PZX36974.1"/>
    </source>
</evidence>
<organism evidence="1 2">
    <name type="scientific">Roseinatronobacter thiooxidans</name>
    <dbReference type="NCBI Taxonomy" id="121821"/>
    <lineage>
        <taxon>Bacteria</taxon>
        <taxon>Pseudomonadati</taxon>
        <taxon>Pseudomonadota</taxon>
        <taxon>Alphaproteobacteria</taxon>
        <taxon>Rhodobacterales</taxon>
        <taxon>Paracoccaceae</taxon>
        <taxon>Roseinatronobacter</taxon>
    </lineage>
</organism>
<evidence type="ECO:0000313" key="2">
    <source>
        <dbReference type="Proteomes" id="UP000249364"/>
    </source>
</evidence>
<dbReference type="Proteomes" id="UP000249364">
    <property type="component" value="Unassembled WGS sequence"/>
</dbReference>
<dbReference type="EMBL" id="QKZQ01000024">
    <property type="protein sequence ID" value="PZX36974.1"/>
    <property type="molecule type" value="Genomic_DNA"/>
</dbReference>
<sequence>YRRLSARIGKQKAVTATARKIAVLFYNAIRHGMTYQDQGAAAYDERHRQRVLSNLQRRAKTLGFALAPIPETAAVS</sequence>
<proteinExistence type="predicted"/>
<accession>A0A2W7PKZ3</accession>
<dbReference type="AlphaFoldDB" id="A0A2W7PKZ3"/>
<name>A0A2W7PKZ3_9RHOB</name>
<evidence type="ECO:0008006" key="3">
    <source>
        <dbReference type="Google" id="ProtNLM"/>
    </source>
</evidence>
<keyword evidence="2" id="KW-1185">Reference proteome</keyword>
<feature type="non-terminal residue" evidence="1">
    <location>
        <position position="1"/>
    </location>
</feature>
<gene>
    <name evidence="1" type="ORF">LY56_03268</name>
</gene>